<sequence>MPKQNRKKRVKKTKLSKRLAQLVLALLIIFSIYKISSDQLKGQQRSTTVTAPTQQEIEAQFIKKMVPLAQAAYHKSGVLPSIVIAQASLESNFGQSKLASQYHNLFGIKAYGNVPSVNLETQEYVSGQWLTISGKFRTYASDVESVDAHTTLMTKGTSWNSKQYASVIAAKDYKSAANALYASGYATDPTYAQKIIQMIENFQLTKYDP</sequence>
<dbReference type="PANTHER" id="PTHR33308:SF9">
    <property type="entry name" value="PEPTIDOGLYCAN HYDROLASE FLGJ"/>
    <property type="match status" value="1"/>
</dbReference>
<accession>A0A2A5RNP8</accession>
<dbReference type="Gene3D" id="1.10.530.10">
    <property type="match status" value="1"/>
</dbReference>
<evidence type="ECO:0000256" key="1">
    <source>
        <dbReference type="ARBA" id="ARBA00010266"/>
    </source>
</evidence>
<dbReference type="InterPro" id="IPR051056">
    <property type="entry name" value="Glycosyl_Hydrolase_73"/>
</dbReference>
<organism evidence="4 5">
    <name type="scientific">Lactococcus fujiensis JCM 16395</name>
    <dbReference type="NCBI Taxonomy" id="1291764"/>
    <lineage>
        <taxon>Bacteria</taxon>
        <taxon>Bacillati</taxon>
        <taxon>Bacillota</taxon>
        <taxon>Bacilli</taxon>
        <taxon>Lactobacillales</taxon>
        <taxon>Streptococcaceae</taxon>
        <taxon>Lactococcus</taxon>
    </lineage>
</organism>
<evidence type="ECO:0000313" key="4">
    <source>
        <dbReference type="EMBL" id="PCS00977.1"/>
    </source>
</evidence>
<reference evidence="4 5" key="1">
    <citation type="submission" date="2014-12" db="EMBL/GenBank/DDBJ databases">
        <title>Draft genome sequences of 10 type strains of Lactococcus.</title>
        <authorList>
            <person name="Sun Z."/>
            <person name="Zhong Z."/>
            <person name="Liu W."/>
            <person name="Zhang W."/>
            <person name="Zhang H."/>
        </authorList>
    </citation>
    <scope>NUCLEOTIDE SEQUENCE [LARGE SCALE GENOMIC DNA]</scope>
    <source>
        <strain evidence="4 5">JCM 16395</strain>
    </source>
</reference>
<dbReference type="PRINTS" id="PR01002">
    <property type="entry name" value="FLGFLGJ"/>
</dbReference>
<feature type="domain" description="Mannosyl-glycoprotein endo-beta-N-acetylglucosamidase-like" evidence="3">
    <location>
        <begin position="46"/>
        <end position="208"/>
    </location>
</feature>
<comment type="caution">
    <text evidence="4">The sequence shown here is derived from an EMBL/GenBank/DDBJ whole genome shotgun (WGS) entry which is preliminary data.</text>
</comment>
<dbReference type="InterPro" id="IPR002901">
    <property type="entry name" value="MGlyc_endo_b_GlcNAc-like_dom"/>
</dbReference>
<dbReference type="RefSeq" id="WP_096817173.1">
    <property type="nucleotide sequence ID" value="NZ_JXJU01000002.1"/>
</dbReference>
<evidence type="ECO:0000259" key="3">
    <source>
        <dbReference type="SMART" id="SM00047"/>
    </source>
</evidence>
<dbReference type="GO" id="GO:0004040">
    <property type="term" value="F:amidase activity"/>
    <property type="evidence" value="ECO:0007669"/>
    <property type="project" value="InterPro"/>
</dbReference>
<dbReference type="SMART" id="SM00047">
    <property type="entry name" value="LYZ2"/>
    <property type="match status" value="1"/>
</dbReference>
<protein>
    <submittedName>
        <fullName evidence="4">N-acetylmuramidase</fullName>
    </submittedName>
</protein>
<keyword evidence="5" id="KW-1185">Reference proteome</keyword>
<dbReference type="STRING" id="1291764.GCA_001311235_01120"/>
<comment type="similarity">
    <text evidence="1">Belongs to the glycosyl hydrolase 73 family.</text>
</comment>
<dbReference type="Pfam" id="PF01832">
    <property type="entry name" value="Glucosaminidase"/>
    <property type="match status" value="1"/>
</dbReference>
<evidence type="ECO:0000256" key="2">
    <source>
        <dbReference type="ARBA" id="ARBA00022801"/>
    </source>
</evidence>
<gene>
    <name evidence="4" type="ORF">RT41_GL000767</name>
</gene>
<keyword evidence="2" id="KW-0378">Hydrolase</keyword>
<name>A0A2A5RNP8_9LACT</name>
<dbReference type="Gene3D" id="4.10.80.30">
    <property type="entry name" value="DNA polymerase, domain 6"/>
    <property type="match status" value="1"/>
</dbReference>
<dbReference type="OrthoDB" id="977752at2"/>
<dbReference type="AlphaFoldDB" id="A0A2A5RNP8"/>
<dbReference type="PANTHER" id="PTHR33308">
    <property type="entry name" value="PEPTIDOGLYCAN HYDROLASE FLGJ"/>
    <property type="match status" value="1"/>
</dbReference>
<dbReference type="EMBL" id="JXJU01000002">
    <property type="protein sequence ID" value="PCS00977.1"/>
    <property type="molecule type" value="Genomic_DNA"/>
</dbReference>
<proteinExistence type="inferred from homology"/>
<dbReference type="Proteomes" id="UP000218181">
    <property type="component" value="Unassembled WGS sequence"/>
</dbReference>
<evidence type="ECO:0000313" key="5">
    <source>
        <dbReference type="Proteomes" id="UP000218181"/>
    </source>
</evidence>